<dbReference type="InterPro" id="IPR051564">
    <property type="entry name" value="LRR_receptor-like_kinase"/>
</dbReference>
<evidence type="ECO:0000313" key="2">
    <source>
        <dbReference type="Proteomes" id="UP001140206"/>
    </source>
</evidence>
<dbReference type="AlphaFoldDB" id="A0AAV8F9T7"/>
<evidence type="ECO:0000313" key="1">
    <source>
        <dbReference type="EMBL" id="KAJ4790370.1"/>
    </source>
</evidence>
<keyword evidence="1" id="KW-0675">Receptor</keyword>
<keyword evidence="1" id="KW-0808">Transferase</keyword>
<name>A0AAV8F9T7_9POAL</name>
<protein>
    <submittedName>
        <fullName evidence="1">Leucine-rich repeat receptor-like protein kinase family protein</fullName>
    </submittedName>
</protein>
<dbReference type="Proteomes" id="UP001140206">
    <property type="component" value="Chromosome 2"/>
</dbReference>
<sequence>MGGRPSIEGDVYSYGILLLEMFTGVSPIDERFRDGMSLHKHVEKAFPEQVMGIVDTKLFSSAQIDVKIHASENVSGCLLSVIQCGLLCSKESPKERITIKDALKQLNSAWKKLGTI</sequence>
<dbReference type="InterPro" id="IPR011009">
    <property type="entry name" value="Kinase-like_dom_sf"/>
</dbReference>
<dbReference type="SUPFAM" id="SSF56112">
    <property type="entry name" value="Protein kinase-like (PK-like)"/>
    <property type="match status" value="1"/>
</dbReference>
<dbReference type="Gene3D" id="1.10.510.10">
    <property type="entry name" value="Transferase(Phosphotransferase) domain 1"/>
    <property type="match status" value="1"/>
</dbReference>
<dbReference type="PANTHER" id="PTHR48055">
    <property type="entry name" value="LEUCINE-RICH REPEAT RECEPTOR PROTEIN KINASE EMS1"/>
    <property type="match status" value="1"/>
</dbReference>
<dbReference type="EMBL" id="JAMFTS010000002">
    <property type="protein sequence ID" value="KAJ4790370.1"/>
    <property type="molecule type" value="Genomic_DNA"/>
</dbReference>
<reference evidence="1" key="1">
    <citation type="submission" date="2022-08" db="EMBL/GenBank/DDBJ databases">
        <authorList>
            <person name="Marques A."/>
        </authorList>
    </citation>
    <scope>NUCLEOTIDE SEQUENCE</scope>
    <source>
        <strain evidence="1">RhyPub2mFocal</strain>
        <tissue evidence="1">Leaves</tissue>
    </source>
</reference>
<dbReference type="GO" id="GO:0016020">
    <property type="term" value="C:membrane"/>
    <property type="evidence" value="ECO:0007669"/>
    <property type="project" value="TreeGrafter"/>
</dbReference>
<comment type="caution">
    <text evidence="1">The sequence shown here is derived from an EMBL/GenBank/DDBJ whole genome shotgun (WGS) entry which is preliminary data.</text>
</comment>
<keyword evidence="2" id="KW-1185">Reference proteome</keyword>
<accession>A0AAV8F9T7</accession>
<dbReference type="PANTHER" id="PTHR48055:SF62">
    <property type="entry name" value="PROTEIN KINASE DOMAIN-CONTAINING PROTEIN"/>
    <property type="match status" value="1"/>
</dbReference>
<organism evidence="1 2">
    <name type="scientific">Rhynchospora pubera</name>
    <dbReference type="NCBI Taxonomy" id="906938"/>
    <lineage>
        <taxon>Eukaryota</taxon>
        <taxon>Viridiplantae</taxon>
        <taxon>Streptophyta</taxon>
        <taxon>Embryophyta</taxon>
        <taxon>Tracheophyta</taxon>
        <taxon>Spermatophyta</taxon>
        <taxon>Magnoliopsida</taxon>
        <taxon>Liliopsida</taxon>
        <taxon>Poales</taxon>
        <taxon>Cyperaceae</taxon>
        <taxon>Cyperoideae</taxon>
        <taxon>Rhynchosporeae</taxon>
        <taxon>Rhynchospora</taxon>
    </lineage>
</organism>
<dbReference type="GO" id="GO:0016301">
    <property type="term" value="F:kinase activity"/>
    <property type="evidence" value="ECO:0007669"/>
    <property type="project" value="UniProtKB-KW"/>
</dbReference>
<proteinExistence type="predicted"/>
<keyword evidence="1" id="KW-0418">Kinase</keyword>
<gene>
    <name evidence="1" type="ORF">LUZ62_041616</name>
</gene>